<dbReference type="InterPro" id="IPR020613">
    <property type="entry name" value="Thiolase_CS"/>
</dbReference>
<dbReference type="GO" id="GO:0010124">
    <property type="term" value="P:phenylacetate catabolic process"/>
    <property type="evidence" value="ECO:0007669"/>
    <property type="project" value="TreeGrafter"/>
</dbReference>
<evidence type="ECO:0000256" key="3">
    <source>
        <dbReference type="ARBA" id="ARBA00022679"/>
    </source>
</evidence>
<evidence type="ECO:0000259" key="8">
    <source>
        <dbReference type="Pfam" id="PF00108"/>
    </source>
</evidence>
<evidence type="ECO:0000256" key="2">
    <source>
        <dbReference type="ARBA" id="ARBA00010982"/>
    </source>
</evidence>
<dbReference type="InterPro" id="IPR016039">
    <property type="entry name" value="Thiolase-like"/>
</dbReference>
<dbReference type="CDD" id="cd00751">
    <property type="entry name" value="thiolase"/>
    <property type="match status" value="1"/>
</dbReference>
<dbReference type="SUPFAM" id="SSF53901">
    <property type="entry name" value="Thiolase-like"/>
    <property type="match status" value="2"/>
</dbReference>
<dbReference type="InterPro" id="IPR020616">
    <property type="entry name" value="Thiolase_N"/>
</dbReference>
<dbReference type="GO" id="GO:0006635">
    <property type="term" value="P:fatty acid beta-oxidation"/>
    <property type="evidence" value="ECO:0007669"/>
    <property type="project" value="TreeGrafter"/>
</dbReference>
<feature type="domain" description="Thiolase N-terminal" evidence="8">
    <location>
        <begin position="9"/>
        <end position="267"/>
    </location>
</feature>
<dbReference type="Pfam" id="PF00108">
    <property type="entry name" value="Thiolase_N"/>
    <property type="match status" value="1"/>
</dbReference>
<dbReference type="PROSITE" id="PS00099">
    <property type="entry name" value="THIOLASE_3"/>
    <property type="match status" value="1"/>
</dbReference>
<dbReference type="PROSITE" id="PS00737">
    <property type="entry name" value="THIOLASE_2"/>
    <property type="match status" value="1"/>
</dbReference>
<name>A0A6L5QEJ0_9BURK</name>
<dbReference type="AlphaFoldDB" id="A0A6L5QEJ0"/>
<dbReference type="NCBIfam" id="TIGR01930">
    <property type="entry name" value="AcCoA-C-Actrans"/>
    <property type="match status" value="1"/>
</dbReference>
<dbReference type="InterPro" id="IPR020615">
    <property type="entry name" value="Thiolase_acyl_enz_int_AS"/>
</dbReference>
<feature type="active site" description="Acyl-thioester intermediate" evidence="6">
    <location>
        <position position="95"/>
    </location>
</feature>
<dbReference type="PANTHER" id="PTHR43853">
    <property type="entry name" value="3-KETOACYL-COA THIOLASE, PEROXISOMAL"/>
    <property type="match status" value="1"/>
</dbReference>
<accession>A0A6L5QEJ0</accession>
<sequence>MSKQVQDAYIVAATRTPIGKAPRGMFNKTRPDDLLVRVIQSALAQAPGLDPALITDAIIGCSFPEAEQGFNIARQSVLLAGLPKTVGGVTINRYCASGITALAMAADRIRVGECDVMLAGGVESMSMVPMMGHHPSMNLNMFTDENVGMAYGMGLTAEKVAEQWKVSREDQDAFSVESHRRAVAAQQAGFFKDETTPVEIITRTPDLATGEIKVKTRTVDTDEGARPETSMETLGKLKPVFAAKGSVTAGNSSQMSDGAGALLVVSEKILREHNLTPLAKFSSFAVKGVPPEIMGIGPKFAIPDALKAAGITQDQLDWIELNEAFAAQALAVIRDLGLDPAKVNPMGGAIALGHPLGATGAIRAATVVHALRRNNLKYGMVTMCVGAGMGAAGIIERV</sequence>
<evidence type="ECO:0000256" key="7">
    <source>
        <dbReference type="RuleBase" id="RU003557"/>
    </source>
</evidence>
<comment type="similarity">
    <text evidence="2 7">Belongs to the thiolase-like superfamily. Thiolase family.</text>
</comment>
<evidence type="ECO:0000259" key="9">
    <source>
        <dbReference type="Pfam" id="PF02803"/>
    </source>
</evidence>
<keyword evidence="11" id="KW-1185">Reference proteome</keyword>
<dbReference type="InterPro" id="IPR050215">
    <property type="entry name" value="Thiolase-like_sf_Thiolase"/>
</dbReference>
<feature type="active site" description="Proton acceptor" evidence="6">
    <location>
        <position position="354"/>
    </location>
</feature>
<gene>
    <name evidence="10" type="ORF">GJ697_09805</name>
</gene>
<proteinExistence type="inferred from homology"/>
<dbReference type="Gene3D" id="3.40.47.10">
    <property type="match status" value="1"/>
</dbReference>
<evidence type="ECO:0000256" key="1">
    <source>
        <dbReference type="ARBA" id="ARBA00005189"/>
    </source>
</evidence>
<dbReference type="Pfam" id="PF02803">
    <property type="entry name" value="Thiolase_C"/>
    <property type="match status" value="1"/>
</dbReference>
<comment type="caution">
    <text evidence="10">The sequence shown here is derived from an EMBL/GenBank/DDBJ whole genome shotgun (WGS) entry which is preliminary data.</text>
</comment>
<feature type="domain" description="Thiolase C-terminal" evidence="9">
    <location>
        <begin position="275"/>
        <end position="397"/>
    </location>
</feature>
<feature type="active site" description="Proton acceptor" evidence="6">
    <location>
        <position position="384"/>
    </location>
</feature>
<keyword evidence="4 7" id="KW-0012">Acyltransferase</keyword>
<dbReference type="GO" id="GO:0003988">
    <property type="term" value="F:acetyl-CoA C-acyltransferase activity"/>
    <property type="evidence" value="ECO:0007669"/>
    <property type="project" value="UniProtKB-EC"/>
</dbReference>
<reference evidence="10 11" key="1">
    <citation type="submission" date="2019-11" db="EMBL/GenBank/DDBJ databases">
        <title>Novel species isolated from a subtropical stream in China.</title>
        <authorList>
            <person name="Lu H."/>
        </authorList>
    </citation>
    <scope>NUCLEOTIDE SEQUENCE [LARGE SCALE GENOMIC DNA]</scope>
    <source>
        <strain evidence="10 11">FT25W</strain>
    </source>
</reference>
<dbReference type="FunFam" id="3.40.47.10:FF:000010">
    <property type="entry name" value="Acetyl-CoA acetyltransferase (Thiolase)"/>
    <property type="match status" value="1"/>
</dbReference>
<dbReference type="Proteomes" id="UP000481037">
    <property type="component" value="Unassembled WGS sequence"/>
</dbReference>
<evidence type="ECO:0000256" key="6">
    <source>
        <dbReference type="PIRSR" id="PIRSR000429-1"/>
    </source>
</evidence>
<organism evidence="10 11">
    <name type="scientific">Duganella alba</name>
    <dbReference type="NCBI Taxonomy" id="2666081"/>
    <lineage>
        <taxon>Bacteria</taxon>
        <taxon>Pseudomonadati</taxon>
        <taxon>Pseudomonadota</taxon>
        <taxon>Betaproteobacteria</taxon>
        <taxon>Burkholderiales</taxon>
        <taxon>Oxalobacteraceae</taxon>
        <taxon>Telluria group</taxon>
        <taxon>Duganella</taxon>
    </lineage>
</organism>
<evidence type="ECO:0000256" key="4">
    <source>
        <dbReference type="ARBA" id="ARBA00023315"/>
    </source>
</evidence>
<evidence type="ECO:0000313" key="11">
    <source>
        <dbReference type="Proteomes" id="UP000481037"/>
    </source>
</evidence>
<dbReference type="EMBL" id="WKJM01000006">
    <property type="protein sequence ID" value="MRX08126.1"/>
    <property type="molecule type" value="Genomic_DNA"/>
</dbReference>
<dbReference type="InterPro" id="IPR020617">
    <property type="entry name" value="Thiolase_C"/>
</dbReference>
<comment type="pathway">
    <text evidence="1">Lipid metabolism.</text>
</comment>
<dbReference type="NCBIfam" id="NF006553">
    <property type="entry name" value="PRK09052.1"/>
    <property type="match status" value="1"/>
</dbReference>
<dbReference type="PIRSF" id="PIRSF000429">
    <property type="entry name" value="Ac-CoA_Ac_transf"/>
    <property type="match status" value="1"/>
</dbReference>
<protein>
    <recommendedName>
        <fullName evidence="5">acetyl-CoA C-acyltransferase</fullName>
        <ecNumber evidence="5">2.3.1.16</ecNumber>
    </recommendedName>
</protein>
<dbReference type="RefSeq" id="WP_110846491.1">
    <property type="nucleotide sequence ID" value="NZ_WKJM01000006.1"/>
</dbReference>
<evidence type="ECO:0000256" key="5">
    <source>
        <dbReference type="ARBA" id="ARBA00024073"/>
    </source>
</evidence>
<keyword evidence="3 7" id="KW-0808">Transferase</keyword>
<dbReference type="InterPro" id="IPR002155">
    <property type="entry name" value="Thiolase"/>
</dbReference>
<dbReference type="EC" id="2.3.1.16" evidence="5"/>
<dbReference type="GO" id="GO:0005737">
    <property type="term" value="C:cytoplasm"/>
    <property type="evidence" value="ECO:0007669"/>
    <property type="project" value="UniProtKB-ARBA"/>
</dbReference>
<evidence type="ECO:0000313" key="10">
    <source>
        <dbReference type="EMBL" id="MRX08126.1"/>
    </source>
</evidence>
<dbReference type="PANTHER" id="PTHR43853:SF21">
    <property type="entry name" value="STEROID 3-KETOACYL-COA THIOLASE"/>
    <property type="match status" value="1"/>
</dbReference>
<dbReference type="PROSITE" id="PS00098">
    <property type="entry name" value="THIOLASE_1"/>
    <property type="match status" value="1"/>
</dbReference>
<dbReference type="InterPro" id="IPR020610">
    <property type="entry name" value="Thiolase_AS"/>
</dbReference>